<protein>
    <submittedName>
        <fullName evidence="1">Uncharacterized protein</fullName>
    </submittedName>
</protein>
<name>A0ABV0AHZ1_9ACTN</name>
<sequence>MISLRGRIGRGLAGGVVAALLLAASASYPVDTLDARFMNANGCPVAVMDVRGTADRPGPLVPAEDAVSVTLCELVTPPRGGPGPMPSSRPGRDRVLSTHVAEMIAVLNALPTRDEAEAAARALLTARGQTPPDDLHMGQVCTAIGYGEQLSFAVRYRDRPPALLLLDRNCGVVHHAGRTRFLDGQPVDRFLSFYRDQIARDPDAIPAPTCPAKVAVTEVDNRPDLEFPQDGMARNRGGGDVFLPGPLAAVTVCRYRADGADLRLRAHRVLREDLEFVRGLLNTAATIESVTDSQGTTDVVNGVDCGMPQPTRAAVPVSRLDVVWAADMTGAVAEMRIWRAPCQAVFSGTAAGLRPGPALLTRLDSWLSS</sequence>
<dbReference type="EMBL" id="JBDJAW010000003">
    <property type="protein sequence ID" value="MEN3534462.1"/>
    <property type="molecule type" value="Genomic_DNA"/>
</dbReference>
<reference evidence="1 2" key="1">
    <citation type="submission" date="2024-05" db="EMBL/GenBank/DDBJ databases">
        <title>Microbispora sp.ZYX-F-249.</title>
        <authorList>
            <person name="Xie H."/>
        </authorList>
    </citation>
    <scope>NUCLEOTIDE SEQUENCE [LARGE SCALE GENOMIC DNA]</scope>
    <source>
        <strain evidence="1 2">ZYX-F-249</strain>
    </source>
</reference>
<gene>
    <name evidence="1" type="ORF">AAH991_05035</name>
</gene>
<evidence type="ECO:0000313" key="2">
    <source>
        <dbReference type="Proteomes" id="UP001447516"/>
    </source>
</evidence>
<comment type="caution">
    <text evidence="1">The sequence shown here is derived from an EMBL/GenBank/DDBJ whole genome shotgun (WGS) entry which is preliminary data.</text>
</comment>
<organism evidence="1 2">
    <name type="scientific">Microbispora maris</name>
    <dbReference type="NCBI Taxonomy" id="3144104"/>
    <lineage>
        <taxon>Bacteria</taxon>
        <taxon>Bacillati</taxon>
        <taxon>Actinomycetota</taxon>
        <taxon>Actinomycetes</taxon>
        <taxon>Streptosporangiales</taxon>
        <taxon>Streptosporangiaceae</taxon>
        <taxon>Microbispora</taxon>
    </lineage>
</organism>
<accession>A0ABV0AHZ1</accession>
<proteinExistence type="predicted"/>
<keyword evidence="2" id="KW-1185">Reference proteome</keyword>
<dbReference type="Proteomes" id="UP001447516">
    <property type="component" value="Unassembled WGS sequence"/>
</dbReference>
<evidence type="ECO:0000313" key="1">
    <source>
        <dbReference type="EMBL" id="MEN3534462.1"/>
    </source>
</evidence>
<dbReference type="RefSeq" id="WP_346224561.1">
    <property type="nucleotide sequence ID" value="NZ_JBDJAW010000003.1"/>
</dbReference>